<keyword evidence="3" id="KW-1185">Reference proteome</keyword>
<evidence type="ECO:0000259" key="1">
    <source>
        <dbReference type="Pfam" id="PF13456"/>
    </source>
</evidence>
<dbReference type="InterPro" id="IPR012337">
    <property type="entry name" value="RNaseH-like_sf"/>
</dbReference>
<dbReference type="InterPro" id="IPR036397">
    <property type="entry name" value="RNaseH_sf"/>
</dbReference>
<comment type="caution">
    <text evidence="2">The sequence shown here is derived from an EMBL/GenBank/DDBJ whole genome shotgun (WGS) entry which is preliminary data.</text>
</comment>
<proteinExistence type="predicted"/>
<protein>
    <recommendedName>
        <fullName evidence="1">RNase H type-1 domain-containing protein</fullName>
    </recommendedName>
</protein>
<dbReference type="InterPro" id="IPR044730">
    <property type="entry name" value="RNase_H-like_dom_plant"/>
</dbReference>
<dbReference type="CDD" id="cd06222">
    <property type="entry name" value="RNase_H_like"/>
    <property type="match status" value="1"/>
</dbReference>
<reference evidence="2 3" key="1">
    <citation type="journal article" date="2024" name="G3 (Bethesda)">
        <title>Genome assembly of Hibiscus sabdariffa L. provides insights into metabolisms of medicinal natural products.</title>
        <authorList>
            <person name="Kim T."/>
        </authorList>
    </citation>
    <scope>NUCLEOTIDE SEQUENCE [LARGE SCALE GENOMIC DNA]</scope>
    <source>
        <strain evidence="2">TK-2024</strain>
        <tissue evidence="2">Old leaves</tissue>
    </source>
</reference>
<dbReference type="InterPro" id="IPR002156">
    <property type="entry name" value="RNaseH_domain"/>
</dbReference>
<dbReference type="Gene3D" id="3.30.420.10">
    <property type="entry name" value="Ribonuclease H-like superfamily/Ribonuclease H"/>
    <property type="match status" value="1"/>
</dbReference>
<dbReference type="EMBL" id="JBBPBM010000681">
    <property type="protein sequence ID" value="KAK8492885.1"/>
    <property type="molecule type" value="Genomic_DNA"/>
</dbReference>
<accession>A0ABR2AHT7</accession>
<dbReference type="Pfam" id="PF13456">
    <property type="entry name" value="RVT_3"/>
    <property type="match status" value="1"/>
</dbReference>
<sequence>MNVQHWLLLNLQESTYFPKVNADWDIMFGSLLWLLWKRRNELVFNPNACGLDNILQQGQRMLQESLHARSPARVGRAVAPWQPGLNVRWRGPPPSWIKVNTDGARSIRSGLATCGGIGCDASGNWCFGFSRALGLCSALEAELWGVYEGLATAWSLGFPRVIVEMDCHDAYEMVALGNPKQLGSSLMSGILELQHRSWEIKFNFIKREGNVPADLLASLAWNGSPEYRRYMAPPSTVLEAIQLDRDFASADMF</sequence>
<dbReference type="SUPFAM" id="SSF53098">
    <property type="entry name" value="Ribonuclease H-like"/>
    <property type="match status" value="1"/>
</dbReference>
<dbReference type="PANTHER" id="PTHR47723:SF19">
    <property type="entry name" value="POLYNUCLEOTIDYL TRANSFERASE, RIBONUCLEASE H-LIKE SUPERFAMILY PROTEIN"/>
    <property type="match status" value="1"/>
</dbReference>
<feature type="domain" description="RNase H type-1" evidence="1">
    <location>
        <begin position="100"/>
        <end position="219"/>
    </location>
</feature>
<organism evidence="2 3">
    <name type="scientific">Hibiscus sabdariffa</name>
    <name type="common">roselle</name>
    <dbReference type="NCBI Taxonomy" id="183260"/>
    <lineage>
        <taxon>Eukaryota</taxon>
        <taxon>Viridiplantae</taxon>
        <taxon>Streptophyta</taxon>
        <taxon>Embryophyta</taxon>
        <taxon>Tracheophyta</taxon>
        <taxon>Spermatophyta</taxon>
        <taxon>Magnoliopsida</taxon>
        <taxon>eudicotyledons</taxon>
        <taxon>Gunneridae</taxon>
        <taxon>Pentapetalae</taxon>
        <taxon>rosids</taxon>
        <taxon>malvids</taxon>
        <taxon>Malvales</taxon>
        <taxon>Malvaceae</taxon>
        <taxon>Malvoideae</taxon>
        <taxon>Hibiscus</taxon>
    </lineage>
</organism>
<dbReference type="InterPro" id="IPR053151">
    <property type="entry name" value="RNase_H-like"/>
</dbReference>
<evidence type="ECO:0000313" key="3">
    <source>
        <dbReference type="Proteomes" id="UP001472677"/>
    </source>
</evidence>
<name>A0ABR2AHT7_9ROSI</name>
<dbReference type="PANTHER" id="PTHR47723">
    <property type="entry name" value="OS05G0353850 PROTEIN"/>
    <property type="match status" value="1"/>
</dbReference>
<dbReference type="Proteomes" id="UP001472677">
    <property type="component" value="Unassembled WGS sequence"/>
</dbReference>
<gene>
    <name evidence="2" type="ORF">V6N12_038533</name>
</gene>
<evidence type="ECO:0000313" key="2">
    <source>
        <dbReference type="EMBL" id="KAK8492885.1"/>
    </source>
</evidence>